<reference evidence="3" key="3">
    <citation type="submission" date="2015-12" db="EMBL/GenBank/DDBJ databases">
        <authorList>
            <person name="Singh M.K."/>
            <person name="Fernando D.M."/>
            <person name="Kumar A."/>
        </authorList>
    </citation>
    <scope>NUCLEOTIDE SEQUENCE</scope>
    <source>
        <strain evidence="3">ATCC 17978-VU</strain>
    </source>
</reference>
<dbReference type="EMBL" id="LRDT01000048">
    <property type="protein sequence ID" value="KZA11691.1"/>
    <property type="molecule type" value="Genomic_DNA"/>
</dbReference>
<evidence type="ECO:0000313" key="4">
    <source>
        <dbReference type="EMBL" id="KZA11691.1"/>
    </source>
</evidence>
<name>A0A0H4UJ98_ACIBA</name>
<feature type="transmembrane region" description="Helical" evidence="1">
    <location>
        <begin position="76"/>
        <end position="98"/>
    </location>
</feature>
<geneLocation type="plasmid" evidence="2">
    <name>pD4</name>
</geneLocation>
<evidence type="ECO:0000256" key="1">
    <source>
        <dbReference type="SAM" id="Phobius"/>
    </source>
</evidence>
<keyword evidence="2" id="KW-0614">Plasmid</keyword>
<sequence>MNMSNEYKPMLIKHNKSQPRIKSIEDRVFQVFGIFALIAFGLTTWDLFASGELSVLSFNMTSEEIHQLSEAFMEALFSRVFMLVIFIFFGGFALLNLIKLIQLFDSGK</sequence>
<dbReference type="EMBL" id="KT779035">
    <property type="protein sequence ID" value="ALG88367.1"/>
    <property type="molecule type" value="Genomic_DNA"/>
</dbReference>
<reference evidence="4 8" key="4">
    <citation type="submission" date="2016-01" db="EMBL/GenBank/DDBJ databases">
        <title>Draft sequences of Acinetobacter baumannii isolates from wounded military personnel.</title>
        <authorList>
            <person name="Arivett B.A."/>
            <person name="Fiester S.E."/>
            <person name="Ream D.C."/>
            <person name="Actis L.A."/>
        </authorList>
    </citation>
    <scope>NUCLEOTIDE SEQUENCE [LARGE SCALE GENOMIC DNA]</scope>
    <source>
        <strain evidence="4 8">AB2828</strain>
    </source>
</reference>
<dbReference type="Proteomes" id="UP000268239">
    <property type="component" value="Unassembled WGS sequence"/>
</dbReference>
<evidence type="ECO:0000313" key="9">
    <source>
        <dbReference type="Proteomes" id="UP000268239"/>
    </source>
</evidence>
<evidence type="ECO:0000313" key="5">
    <source>
        <dbReference type="EMBL" id="RTQ76273.1"/>
    </source>
</evidence>
<dbReference type="EMBL" id="RXLU01000072">
    <property type="protein sequence ID" value="RTQ76273.1"/>
    <property type="molecule type" value="Genomic_DNA"/>
</dbReference>
<keyword evidence="1" id="KW-1133">Transmembrane helix</keyword>
<gene>
    <name evidence="3" type="ORF">AUO97_08150</name>
    <name evidence="5" type="ORF">EJ062_12715</name>
    <name evidence="6" type="ORF">FJU42_13875</name>
    <name evidence="4" type="ORF">LV35_03600</name>
</gene>
<reference evidence="6 10" key="7">
    <citation type="submission" date="2019-06" db="EMBL/GenBank/DDBJ databases">
        <title>A Diverse Panel of Clinical Acinetobacter baumannii for Research Use.</title>
        <authorList>
            <person name="Mcgann P."/>
            <person name="Snesrud E."/>
            <person name="Galac M.R."/>
        </authorList>
    </citation>
    <scope>NUCLEOTIDE SEQUENCE [LARGE SCALE GENOMIC DNA]</scope>
    <source>
        <strain evidence="6 10">MRSN14237</strain>
    </source>
</reference>
<dbReference type="PATRIC" id="fig|470.1365.peg.3512"/>
<organism evidence="5 9">
    <name type="scientific">Acinetobacter baumannii</name>
    <dbReference type="NCBI Taxonomy" id="470"/>
    <lineage>
        <taxon>Bacteria</taxon>
        <taxon>Pseudomonadati</taxon>
        <taxon>Pseudomonadota</taxon>
        <taxon>Gammaproteobacteria</taxon>
        <taxon>Moraxellales</taxon>
        <taxon>Moraxellaceae</taxon>
        <taxon>Acinetobacter</taxon>
        <taxon>Acinetobacter calcoaceticus/baumannii complex</taxon>
    </lineage>
</organism>
<reference evidence="3 7" key="1">
    <citation type="journal article" date="2014" name="Antimicrob. Agents Chemother.">
        <title>Triclosan can select for an AdeIJK-overexpressing mutant of Acinetobacter baumannii ATCC 17978 that displays reduced susceptibility to multiple antibiotics.</title>
        <authorList>
            <person name="Fernando D.M."/>
            <person name="Xu W."/>
            <person name="Loewen P.C."/>
            <person name="Zhanel G.G."/>
            <person name="Kumar A."/>
        </authorList>
    </citation>
    <scope>NUCLEOTIDE SEQUENCE [LARGE SCALE GENOMIC DNA]</scope>
    <source>
        <strain evidence="7">ATCC 17978</strain>
        <strain evidence="3">ATCC 17978-VU</strain>
    </source>
</reference>
<reference evidence="5 9" key="6">
    <citation type="submission" date="2018-12" db="EMBL/GenBank/DDBJ databases">
        <title>Draft Genome Sequences Human Pathogenic Acinetobacter baumannii Strains.</title>
        <authorList>
            <person name="Madhi M."/>
            <person name="Ronco T."/>
            <person name="Olsen R.H."/>
            <person name="Hassani A."/>
        </authorList>
    </citation>
    <scope>NUCLEOTIDE SEQUENCE [LARGE SCALE GENOMIC DNA]</scope>
    <source>
        <strain evidence="5 9">AB3</strain>
    </source>
</reference>
<keyword evidence="1" id="KW-0812">Transmembrane</keyword>
<dbReference type="Proteomes" id="UP000076296">
    <property type="component" value="Unassembled WGS sequence"/>
</dbReference>
<dbReference type="Proteomes" id="UP000072389">
    <property type="component" value="Chromosome"/>
</dbReference>
<evidence type="ECO:0000313" key="8">
    <source>
        <dbReference type="Proteomes" id="UP000076296"/>
    </source>
</evidence>
<reference evidence="2" key="2">
    <citation type="submission" date="2015-09" db="EMBL/GenBank/DDBJ databases">
        <title>Conjugative plasmids carrying the sulphonamide resistance gene sul2.</title>
        <authorList>
            <person name="Hamidian M."/>
            <person name="Holt K.E."/>
            <person name="Pickard D."/>
            <person name="Hall R.M."/>
        </authorList>
    </citation>
    <scope>NUCLEOTIDE SEQUENCE</scope>
    <source>
        <strain evidence="2">D4</strain>
        <plasmid evidence="2">pD4</plasmid>
    </source>
</reference>
<dbReference type="EMBL" id="VHGY01000036">
    <property type="protein sequence ID" value="TPU62349.1"/>
    <property type="molecule type" value="Genomic_DNA"/>
</dbReference>
<evidence type="ECO:0000313" key="7">
    <source>
        <dbReference type="Proteomes" id="UP000072389"/>
    </source>
</evidence>
<dbReference type="AlphaFoldDB" id="A0A0H4UJ98"/>
<evidence type="ECO:0000313" key="2">
    <source>
        <dbReference type="EMBL" id="ALG88367.1"/>
    </source>
</evidence>
<reference evidence="3" key="5">
    <citation type="submission" date="2016-12" db="EMBL/GenBank/DDBJ databases">
        <authorList>
            <person name="Singh M."/>
            <person name="Fernando D."/>
            <person name="Kumar A."/>
        </authorList>
    </citation>
    <scope>NUCLEOTIDE SEQUENCE</scope>
    <source>
        <strain evidence="3">ATCC 17978-VU</strain>
    </source>
</reference>
<evidence type="ECO:0000313" key="10">
    <source>
        <dbReference type="Proteomes" id="UP000315888"/>
    </source>
</evidence>
<feature type="transmembrane region" description="Helical" evidence="1">
    <location>
        <begin position="28"/>
        <end position="48"/>
    </location>
</feature>
<dbReference type="EMBL" id="CP018664">
    <property type="protein sequence ID" value="APP30783.1"/>
    <property type="molecule type" value="Genomic_DNA"/>
</dbReference>
<evidence type="ECO:0000313" key="6">
    <source>
        <dbReference type="EMBL" id="TPU62349.1"/>
    </source>
</evidence>
<proteinExistence type="predicted"/>
<keyword evidence="1" id="KW-0472">Membrane</keyword>
<accession>A0A0H4UJ98</accession>
<dbReference type="Proteomes" id="UP000315888">
    <property type="component" value="Unassembled WGS sequence"/>
</dbReference>
<protein>
    <submittedName>
        <fullName evidence="5">Uncharacterized protein</fullName>
    </submittedName>
</protein>
<dbReference type="RefSeq" id="WP_001057326.1">
    <property type="nucleotide sequence ID" value="NZ_CAUZCA010000010.1"/>
</dbReference>
<evidence type="ECO:0000313" key="3">
    <source>
        <dbReference type="EMBL" id="APP30783.1"/>
    </source>
</evidence>